<accession>A0A240SXR7</accession>
<reference evidence="11" key="1">
    <citation type="submission" date="2020-05" db="UniProtKB">
        <authorList>
            <consortium name="EnsemblMetazoa"/>
        </authorList>
    </citation>
    <scope>IDENTIFICATION</scope>
    <source>
        <strain evidence="11">Jacobina</strain>
    </source>
</reference>
<evidence type="ECO:0000256" key="8">
    <source>
        <dbReference type="ARBA" id="ARBA00023170"/>
    </source>
</evidence>
<dbReference type="GO" id="GO:0004984">
    <property type="term" value="F:olfactory receptor activity"/>
    <property type="evidence" value="ECO:0007669"/>
    <property type="project" value="InterPro"/>
</dbReference>
<keyword evidence="4 10" id="KW-0812">Transmembrane</keyword>
<dbReference type="InterPro" id="IPR004117">
    <property type="entry name" value="7tm6_olfct_rcpt"/>
</dbReference>
<keyword evidence="6 10" id="KW-1133">Transmembrane helix</keyword>
<feature type="transmembrane region" description="Helical" evidence="10">
    <location>
        <begin position="40"/>
        <end position="57"/>
    </location>
</feature>
<keyword evidence="9 10" id="KW-0807">Transducer</keyword>
<dbReference type="EMBL" id="AJWK01026705">
    <property type="status" value="NOT_ANNOTATED_CDS"/>
    <property type="molecule type" value="Genomic_DNA"/>
</dbReference>
<keyword evidence="3 10" id="KW-0716">Sensory transduction</keyword>
<dbReference type="EnsemblMetazoa" id="LLOJ010711-RA">
    <property type="protein sequence ID" value="LLOJ010711-PA"/>
    <property type="gene ID" value="LLOJ010711"/>
</dbReference>
<comment type="similarity">
    <text evidence="10">Belongs to the insect chemoreceptor superfamily. Heteromeric odorant receptor channel (TC 1.A.69) family.</text>
</comment>
<feature type="transmembrane region" description="Helical" evidence="10">
    <location>
        <begin position="174"/>
        <end position="195"/>
    </location>
</feature>
<protein>
    <recommendedName>
        <fullName evidence="10">Odorant receptor</fullName>
    </recommendedName>
</protein>
<dbReference type="Pfam" id="PF02949">
    <property type="entry name" value="7tm_6"/>
    <property type="match status" value="1"/>
</dbReference>
<dbReference type="Proteomes" id="UP000092461">
    <property type="component" value="Unassembled WGS sequence"/>
</dbReference>
<evidence type="ECO:0000256" key="3">
    <source>
        <dbReference type="ARBA" id="ARBA00022606"/>
    </source>
</evidence>
<dbReference type="AlphaFoldDB" id="A0A240SXR7"/>
<keyword evidence="7 10" id="KW-0472">Membrane</keyword>
<feature type="transmembrane region" description="Helical" evidence="10">
    <location>
        <begin position="69"/>
        <end position="89"/>
    </location>
</feature>
<proteinExistence type="inferred from homology"/>
<name>A0A240SXR7_LUTLO</name>
<evidence type="ECO:0000256" key="10">
    <source>
        <dbReference type="RuleBase" id="RU351113"/>
    </source>
</evidence>
<feature type="transmembrane region" description="Helical" evidence="10">
    <location>
        <begin position="136"/>
        <end position="154"/>
    </location>
</feature>
<keyword evidence="2" id="KW-1003">Cell membrane</keyword>
<evidence type="ECO:0000313" key="12">
    <source>
        <dbReference type="Proteomes" id="UP000092461"/>
    </source>
</evidence>
<dbReference type="GO" id="GO:0007165">
    <property type="term" value="P:signal transduction"/>
    <property type="evidence" value="ECO:0007669"/>
    <property type="project" value="UniProtKB-KW"/>
</dbReference>
<dbReference type="GO" id="GO:0005886">
    <property type="term" value="C:plasma membrane"/>
    <property type="evidence" value="ECO:0007669"/>
    <property type="project" value="UniProtKB-SubCell"/>
</dbReference>
<dbReference type="PANTHER" id="PTHR21137">
    <property type="entry name" value="ODORANT RECEPTOR"/>
    <property type="match status" value="1"/>
</dbReference>
<evidence type="ECO:0000256" key="2">
    <source>
        <dbReference type="ARBA" id="ARBA00022475"/>
    </source>
</evidence>
<evidence type="ECO:0000256" key="9">
    <source>
        <dbReference type="ARBA" id="ARBA00023224"/>
    </source>
</evidence>
<keyword evidence="12" id="KW-1185">Reference proteome</keyword>
<keyword evidence="8 10" id="KW-0675">Receptor</keyword>
<evidence type="ECO:0000256" key="1">
    <source>
        <dbReference type="ARBA" id="ARBA00004651"/>
    </source>
</evidence>
<evidence type="ECO:0000256" key="4">
    <source>
        <dbReference type="ARBA" id="ARBA00022692"/>
    </source>
</evidence>
<dbReference type="VEuPathDB" id="VectorBase:LLOJ010711"/>
<feature type="transmembrane region" description="Helical" evidence="10">
    <location>
        <begin position="286"/>
        <end position="309"/>
    </location>
</feature>
<evidence type="ECO:0000256" key="7">
    <source>
        <dbReference type="ARBA" id="ARBA00023136"/>
    </source>
</evidence>
<comment type="caution">
    <text evidence="10">Lacks conserved residue(s) required for the propagation of feature annotation.</text>
</comment>
<dbReference type="PANTHER" id="PTHR21137:SF35">
    <property type="entry name" value="ODORANT RECEPTOR 19A-RELATED"/>
    <property type="match status" value="1"/>
</dbReference>
<comment type="subcellular location">
    <subcellularLocation>
        <location evidence="1 10">Cell membrane</location>
        <topology evidence="1 10">Multi-pass membrane protein</topology>
    </subcellularLocation>
</comment>
<feature type="transmembrane region" description="Helical" evidence="10">
    <location>
        <begin position="262"/>
        <end position="280"/>
    </location>
</feature>
<sequence length="384" mass="44907">MSDKNYLRVRKIFYFFFSAWSLDFIPKSRYKFLDSLKHCVYPFLLLTGLFCEMWHFLYQMKDKSDMIDFAFSTTMSIGLFQCVVVYIIIISRNREKIMNVFQYYENVMKVHDPLMTEIREKQYAENMRICYLGAKYHLSATFVSWFGIVGHDIIRSGGSSPMLFDIPGIPEESIFYYPCNFIYQFLLFFSLFELIMVSDVVIMITIACCKKEIDAISELQSTLNDEELSKNSAGTIIRRAHEAHLVLADKASMLKMFFWHIYFYKLFSILLYLCTMSVGLQGLNGIFPYGAAISVFVMMLEAFLLCYFGQTLKDSSEKMSDAIYMSKWYEMNVKDQKNLVIIMIRLQHQVQVETFGFGTISIYTFVQICKASFTYAAILYTVLK</sequence>
<evidence type="ECO:0000256" key="5">
    <source>
        <dbReference type="ARBA" id="ARBA00022725"/>
    </source>
</evidence>
<keyword evidence="5 10" id="KW-0552">Olfaction</keyword>
<evidence type="ECO:0000313" key="11">
    <source>
        <dbReference type="EnsemblMetazoa" id="LLOJ010711-PA"/>
    </source>
</evidence>
<organism evidence="11 12">
    <name type="scientific">Lutzomyia longipalpis</name>
    <name type="common">Sand fly</name>
    <dbReference type="NCBI Taxonomy" id="7200"/>
    <lineage>
        <taxon>Eukaryota</taxon>
        <taxon>Metazoa</taxon>
        <taxon>Ecdysozoa</taxon>
        <taxon>Arthropoda</taxon>
        <taxon>Hexapoda</taxon>
        <taxon>Insecta</taxon>
        <taxon>Pterygota</taxon>
        <taxon>Neoptera</taxon>
        <taxon>Endopterygota</taxon>
        <taxon>Diptera</taxon>
        <taxon>Nematocera</taxon>
        <taxon>Psychodoidea</taxon>
        <taxon>Psychodidae</taxon>
        <taxon>Lutzomyia</taxon>
        <taxon>Lutzomyia</taxon>
    </lineage>
</organism>
<dbReference type="GO" id="GO:0005549">
    <property type="term" value="F:odorant binding"/>
    <property type="evidence" value="ECO:0007669"/>
    <property type="project" value="InterPro"/>
</dbReference>
<evidence type="ECO:0000256" key="6">
    <source>
        <dbReference type="ARBA" id="ARBA00022989"/>
    </source>
</evidence>
<dbReference type="VEuPathDB" id="VectorBase:LLONM1_003898"/>